<dbReference type="InterPro" id="IPR023603">
    <property type="entry name" value="Low_specificity_L-TA-like"/>
</dbReference>
<evidence type="ECO:0000256" key="3">
    <source>
        <dbReference type="ARBA" id="ARBA00022898"/>
    </source>
</evidence>
<dbReference type="GO" id="GO:0005829">
    <property type="term" value="C:cytosol"/>
    <property type="evidence" value="ECO:0000318"/>
    <property type="project" value="GO_Central"/>
</dbReference>
<dbReference type="NCBIfam" id="NF007825">
    <property type="entry name" value="PRK10534.1"/>
    <property type="match status" value="1"/>
</dbReference>
<dbReference type="InterPro" id="IPR015424">
    <property type="entry name" value="PyrdxlP-dep_Trfase"/>
</dbReference>
<evidence type="ECO:0000313" key="7">
    <source>
        <dbReference type="EMBL" id="EDO33451.1"/>
    </source>
</evidence>
<dbReference type="KEGG" id="nve:5504678"/>
<dbReference type="PANTHER" id="PTHR48097:SF9">
    <property type="entry name" value="L-THREONINE ALDOLASE"/>
    <property type="match status" value="1"/>
</dbReference>
<dbReference type="OrthoDB" id="10261951at2759"/>
<sequence length="353" mass="38216">MRSDTVTQPTQEMRQFMAAAEVGDDVFGDDPTVNSLQEKAAKLMRKETAIFVPSGSMGNLISMMAHCPHRGDELIAGDMSHIVQWEQGSASQFGGVHSRQVRTNPDGTLDLDEIKSKIHDGSDSHYTHTKVICLESSHNATGGTVLSLEYMKKVRELADAHGVQVHLDGARVFNAAASLGVPVSDISQHVDSVMFCLSKGLGAPVGSVVVGTTEFVSRCYRLRKALGGGMRQAGVLAAAGIYALDNIAPKLSQDHENARALAKGLQELQGIDIDLSTVHTNLVYFKVTHPTLTAADIAKQMGTAITAPDDKEGQIIRILAVERMKIRAVIHHQVLAEDAQIFLKKLRYILEKS</sequence>
<dbReference type="GO" id="GO:0006545">
    <property type="term" value="P:glycine biosynthetic process"/>
    <property type="evidence" value="ECO:0000318"/>
    <property type="project" value="GO_Central"/>
</dbReference>
<dbReference type="NCBIfam" id="NF041359">
    <property type="entry name" value="GntG_guanitoxin"/>
    <property type="match status" value="1"/>
</dbReference>
<name>A7SS48_NEMVE</name>
<feature type="domain" description="Aromatic amino acid beta-eliminating lyase/threonine aldolase" evidence="6">
    <location>
        <begin position="1"/>
        <end position="286"/>
    </location>
</feature>
<evidence type="ECO:0000313" key="8">
    <source>
        <dbReference type="Proteomes" id="UP000001593"/>
    </source>
</evidence>
<protein>
    <recommendedName>
        <fullName evidence="6">Aromatic amino acid beta-eliminating lyase/threonine aldolase domain-containing protein</fullName>
    </recommendedName>
</protein>
<dbReference type="EMBL" id="DS469772">
    <property type="protein sequence ID" value="EDO33451.1"/>
    <property type="molecule type" value="Genomic_DNA"/>
</dbReference>
<organism evidence="7 8">
    <name type="scientific">Nematostella vectensis</name>
    <name type="common">Starlet sea anemone</name>
    <dbReference type="NCBI Taxonomy" id="45351"/>
    <lineage>
        <taxon>Eukaryota</taxon>
        <taxon>Metazoa</taxon>
        <taxon>Cnidaria</taxon>
        <taxon>Anthozoa</taxon>
        <taxon>Hexacorallia</taxon>
        <taxon>Actiniaria</taxon>
        <taxon>Edwardsiidae</taxon>
        <taxon>Nematostella</taxon>
    </lineage>
</organism>
<dbReference type="OMA" id="VQTNIVI"/>
<dbReference type="eggNOG" id="KOG1368">
    <property type="taxonomic scope" value="Eukaryota"/>
</dbReference>
<evidence type="ECO:0000256" key="2">
    <source>
        <dbReference type="ARBA" id="ARBA00006966"/>
    </source>
</evidence>
<dbReference type="InParanoid" id="A7SS48"/>
<keyword evidence="8" id="KW-1185">Reference proteome</keyword>
<reference evidence="7 8" key="1">
    <citation type="journal article" date="2007" name="Science">
        <title>Sea anemone genome reveals ancestral eumetazoan gene repertoire and genomic organization.</title>
        <authorList>
            <person name="Putnam N.H."/>
            <person name="Srivastava M."/>
            <person name="Hellsten U."/>
            <person name="Dirks B."/>
            <person name="Chapman J."/>
            <person name="Salamov A."/>
            <person name="Terry A."/>
            <person name="Shapiro H."/>
            <person name="Lindquist E."/>
            <person name="Kapitonov V.V."/>
            <person name="Jurka J."/>
            <person name="Genikhovich G."/>
            <person name="Grigoriev I.V."/>
            <person name="Lucas S.M."/>
            <person name="Steele R.E."/>
            <person name="Finnerty J.R."/>
            <person name="Technau U."/>
            <person name="Martindale M.Q."/>
            <person name="Rokhsar D.S."/>
        </authorList>
    </citation>
    <scope>NUCLEOTIDE SEQUENCE [LARGE SCALE GENOMIC DNA]</scope>
    <source>
        <strain evidence="8">CH2 X CH6</strain>
    </source>
</reference>
<dbReference type="FunFam" id="3.90.1150.10:FF:000041">
    <property type="entry name" value="Low-specificity L-threonine aldolase"/>
    <property type="match status" value="1"/>
</dbReference>
<dbReference type="PhylomeDB" id="A7SS48"/>
<dbReference type="GO" id="GO:0006567">
    <property type="term" value="P:L-threonine catabolic process"/>
    <property type="evidence" value="ECO:0000318"/>
    <property type="project" value="GO_Central"/>
</dbReference>
<feature type="modified residue" description="N6-(pyridoxal phosphate)lysine" evidence="5">
    <location>
        <position position="199"/>
    </location>
</feature>
<proteinExistence type="inferred from homology"/>
<dbReference type="AlphaFoldDB" id="A7SS48"/>
<dbReference type="Proteomes" id="UP000001593">
    <property type="component" value="Unassembled WGS sequence"/>
</dbReference>
<gene>
    <name evidence="7" type="ORF">NEMVEDRAFT_v1g192932</name>
</gene>
<dbReference type="Gene3D" id="3.90.1150.10">
    <property type="entry name" value="Aspartate Aminotransferase, domain 1"/>
    <property type="match status" value="1"/>
</dbReference>
<dbReference type="InterPro" id="IPR015422">
    <property type="entry name" value="PyrdxlP-dep_Trfase_small"/>
</dbReference>
<accession>A7SS48</accession>
<dbReference type="FunFam" id="3.40.640.10:FF:000030">
    <property type="entry name" value="Low-specificity L-threonine aldolase"/>
    <property type="match status" value="1"/>
</dbReference>
<dbReference type="CDD" id="cd06502">
    <property type="entry name" value="TA_like"/>
    <property type="match status" value="1"/>
</dbReference>
<dbReference type="InterPro" id="IPR001597">
    <property type="entry name" value="ArAA_b-elim_lyase/Thr_aldolase"/>
</dbReference>
<dbReference type="Pfam" id="PF01212">
    <property type="entry name" value="Beta_elim_lyase"/>
    <property type="match status" value="1"/>
</dbReference>
<keyword evidence="3" id="KW-0663">Pyridoxal phosphate</keyword>
<evidence type="ECO:0000259" key="6">
    <source>
        <dbReference type="Pfam" id="PF01212"/>
    </source>
</evidence>
<comment type="cofactor">
    <cofactor evidence="1">
        <name>pyridoxal 5'-phosphate</name>
        <dbReference type="ChEBI" id="CHEBI:597326"/>
    </cofactor>
</comment>
<dbReference type="SUPFAM" id="SSF53383">
    <property type="entry name" value="PLP-dependent transferases"/>
    <property type="match status" value="1"/>
</dbReference>
<dbReference type="STRING" id="45351.A7SS48"/>
<evidence type="ECO:0000256" key="5">
    <source>
        <dbReference type="PIRSR" id="PIRSR017617-1"/>
    </source>
</evidence>
<dbReference type="PIRSF" id="PIRSF017617">
    <property type="entry name" value="Thr_aldolase"/>
    <property type="match status" value="1"/>
</dbReference>
<dbReference type="Gene3D" id="3.40.640.10">
    <property type="entry name" value="Type I PLP-dependent aspartate aminotransferase-like (Major domain)"/>
    <property type="match status" value="1"/>
</dbReference>
<keyword evidence="4" id="KW-0456">Lyase</keyword>
<comment type="similarity">
    <text evidence="2">Belongs to the threonine aldolase family.</text>
</comment>
<evidence type="ECO:0000256" key="1">
    <source>
        <dbReference type="ARBA" id="ARBA00001933"/>
    </source>
</evidence>
<dbReference type="PANTHER" id="PTHR48097">
    <property type="entry name" value="L-THREONINE ALDOLASE-RELATED"/>
    <property type="match status" value="1"/>
</dbReference>
<dbReference type="HOGENOM" id="CLU_029381_0_4_1"/>
<dbReference type="GO" id="GO:0008732">
    <property type="term" value="F:L-allo-threonine aldolase activity"/>
    <property type="evidence" value="ECO:0000318"/>
    <property type="project" value="GO_Central"/>
</dbReference>
<dbReference type="InterPro" id="IPR015421">
    <property type="entry name" value="PyrdxlP-dep_Trfase_major"/>
</dbReference>
<evidence type="ECO:0000256" key="4">
    <source>
        <dbReference type="ARBA" id="ARBA00023239"/>
    </source>
</evidence>